<organism evidence="3 4">
    <name type="scientific">Ceratina calcarata</name>
    <dbReference type="NCBI Taxonomy" id="156304"/>
    <lineage>
        <taxon>Eukaryota</taxon>
        <taxon>Metazoa</taxon>
        <taxon>Ecdysozoa</taxon>
        <taxon>Arthropoda</taxon>
        <taxon>Hexapoda</taxon>
        <taxon>Insecta</taxon>
        <taxon>Pterygota</taxon>
        <taxon>Neoptera</taxon>
        <taxon>Endopterygota</taxon>
        <taxon>Hymenoptera</taxon>
        <taxon>Apocrita</taxon>
        <taxon>Aculeata</taxon>
        <taxon>Apoidea</taxon>
        <taxon>Anthophila</taxon>
        <taxon>Apidae</taxon>
        <taxon>Ceratina</taxon>
        <taxon>Zadontomerus</taxon>
    </lineage>
</organism>
<dbReference type="PANTHER" id="PTHR21505">
    <property type="entry name" value="MADF DOMAIN-CONTAINING PROTEIN-RELATED"/>
    <property type="match status" value="1"/>
</dbReference>
<accession>A0AAJ7WE26</accession>
<dbReference type="RefSeq" id="XP_026672877.1">
    <property type="nucleotide sequence ID" value="XM_026817076.1"/>
</dbReference>
<dbReference type="KEGG" id="ccal:113464826"/>
<dbReference type="InterPro" id="IPR006578">
    <property type="entry name" value="MADF-dom"/>
</dbReference>
<protein>
    <submittedName>
        <fullName evidence="4">Uncharacterized protein LOC113464826</fullName>
    </submittedName>
</protein>
<dbReference type="Pfam" id="PF10545">
    <property type="entry name" value="MADF_DNA_bdg"/>
    <property type="match status" value="1"/>
</dbReference>
<evidence type="ECO:0000259" key="2">
    <source>
        <dbReference type="PROSITE" id="PS51029"/>
    </source>
</evidence>
<dbReference type="PROSITE" id="PS51029">
    <property type="entry name" value="MADF"/>
    <property type="match status" value="1"/>
</dbReference>
<dbReference type="Proteomes" id="UP000694925">
    <property type="component" value="Unplaced"/>
</dbReference>
<evidence type="ECO:0000256" key="1">
    <source>
        <dbReference type="SAM" id="MobiDB-lite"/>
    </source>
</evidence>
<dbReference type="SMART" id="SM00595">
    <property type="entry name" value="MADF"/>
    <property type="match status" value="1"/>
</dbReference>
<feature type="compositionally biased region" description="Basic and acidic residues" evidence="1">
    <location>
        <begin position="228"/>
        <end position="238"/>
    </location>
</feature>
<proteinExistence type="predicted"/>
<dbReference type="GeneID" id="113464826"/>
<evidence type="ECO:0000313" key="4">
    <source>
        <dbReference type="RefSeq" id="XP_026672877.1"/>
    </source>
</evidence>
<dbReference type="PANTHER" id="PTHR21505:SF12">
    <property type="entry name" value="MADF DOMAIN-CONTAINING PROTEIN-RELATED"/>
    <property type="match status" value="1"/>
</dbReference>
<feature type="region of interest" description="Disordered" evidence="1">
    <location>
        <begin position="225"/>
        <end position="247"/>
    </location>
</feature>
<dbReference type="AlphaFoldDB" id="A0AAJ7WE26"/>
<name>A0AAJ7WE26_9HYME</name>
<reference evidence="4" key="1">
    <citation type="submission" date="2025-08" db="UniProtKB">
        <authorList>
            <consortium name="RefSeq"/>
        </authorList>
    </citation>
    <scope>IDENTIFICATION</scope>
    <source>
        <tissue evidence="4">Whole body</tissue>
    </source>
</reference>
<evidence type="ECO:0000313" key="3">
    <source>
        <dbReference type="Proteomes" id="UP000694925"/>
    </source>
</evidence>
<gene>
    <name evidence="4" type="primary">LOC113464826</name>
</gene>
<feature type="domain" description="MADF" evidence="2">
    <location>
        <begin position="28"/>
        <end position="121"/>
    </location>
</feature>
<keyword evidence="3" id="KW-1185">Reference proteome</keyword>
<sequence length="365" mass="42448">MSERSTRKLSSSRRIVEDERWMNCYFRKLASLYRKSPCLWKKDTPNYLNSERRHRAYARIHRAMDLPKVTLVEIVLKIREMRRLYVNELKTLLEAESLGRRCEISLPCFYDLHRFLYPYLDYDEAVELHNINQTFVEIREIRKSDSNIGLPASNTNSRAENILPPNAPRPLATLNSNSSPVVSLPEVKARPRTCPHSCSRITEARKQLNRFPLRCSMCTSRSSARYENSSRHHGDTTRDASMGMRQEESHKHTICELHGISSSENASDTDSDQLEAFSVSVTRCLKRLDKPCVIRAQTKIQQILERMLNRCKVMTDLSINNETVKNENACTLYFIPSCRTVHYKQTSLYKLPRVCDKASERIRGR</sequence>